<gene>
    <name evidence="2" type="ORF">NPX36_09980</name>
</gene>
<protein>
    <submittedName>
        <fullName evidence="2">STAS-like domain-containing protein</fullName>
    </submittedName>
</protein>
<dbReference type="EMBL" id="CP102382">
    <property type="protein sequence ID" value="UUV20665.1"/>
    <property type="molecule type" value="Genomic_DNA"/>
</dbReference>
<sequence>MENILIKVLDFTEYPDVRYIEQDENSGEQFYYDVVKPNYEKAISENKILLVDLDNTAGYASSFLDEAFGNLVYDFEYKNIISHLKIKSEQEPDWEEIILNEILPSWKKKYEKGNPRKEVK</sequence>
<dbReference type="Pfam" id="PF14213">
    <property type="entry name" value="DUF4325"/>
    <property type="match status" value="1"/>
</dbReference>
<dbReference type="InterPro" id="IPR025474">
    <property type="entry name" value="DUF4325"/>
</dbReference>
<evidence type="ECO:0000313" key="2">
    <source>
        <dbReference type="EMBL" id="UUV20665.1"/>
    </source>
</evidence>
<feature type="domain" description="DUF4325" evidence="1">
    <location>
        <begin position="26"/>
        <end position="94"/>
    </location>
</feature>
<organism evidence="2 3">
    <name type="scientific">Paenimyroides aestuarii</name>
    <dbReference type="NCBI Taxonomy" id="2968490"/>
    <lineage>
        <taxon>Bacteria</taxon>
        <taxon>Pseudomonadati</taxon>
        <taxon>Bacteroidota</taxon>
        <taxon>Flavobacteriia</taxon>
        <taxon>Flavobacteriales</taxon>
        <taxon>Flavobacteriaceae</taxon>
        <taxon>Paenimyroides</taxon>
    </lineage>
</organism>
<dbReference type="RefSeq" id="WP_257498568.1">
    <property type="nucleotide sequence ID" value="NZ_CP102382.1"/>
</dbReference>
<evidence type="ECO:0000313" key="3">
    <source>
        <dbReference type="Proteomes" id="UP001317001"/>
    </source>
</evidence>
<reference evidence="2 3" key="1">
    <citation type="submission" date="2022-08" db="EMBL/GenBank/DDBJ databases">
        <title>Myroides zhujiangensis sp. nov., a novel bacterium isolated from sediment in the Pearl River Estuary.</title>
        <authorList>
            <person name="Cui L."/>
        </authorList>
    </citation>
    <scope>NUCLEOTIDE SEQUENCE [LARGE SCALE GENOMIC DNA]</scope>
    <source>
        <strain evidence="2 3">SCSIO 72103</strain>
    </source>
</reference>
<name>A0ABY5NQ27_9FLAO</name>
<accession>A0ABY5NQ27</accession>
<proteinExistence type="predicted"/>
<evidence type="ECO:0000259" key="1">
    <source>
        <dbReference type="Pfam" id="PF14213"/>
    </source>
</evidence>
<keyword evidence="3" id="KW-1185">Reference proteome</keyword>
<dbReference type="Proteomes" id="UP001317001">
    <property type="component" value="Chromosome"/>
</dbReference>